<gene>
    <name evidence="5" type="primary">allA</name>
    <name evidence="6" type="ORF">GA0061101_11962</name>
</gene>
<reference evidence="6 7" key="1">
    <citation type="submission" date="2016-08" db="EMBL/GenBank/DDBJ databases">
        <authorList>
            <person name="Seilhamer J.J."/>
        </authorList>
    </citation>
    <scope>NUCLEOTIDE SEQUENCE [LARGE SCALE GENOMIC DNA]</scope>
    <source>
        <strain evidence="6 7">P1-7</strain>
    </source>
</reference>
<evidence type="ECO:0000313" key="6">
    <source>
        <dbReference type="EMBL" id="SCB44643.1"/>
    </source>
</evidence>
<dbReference type="InterPro" id="IPR023525">
    <property type="entry name" value="Ureidogly_lyase_bac"/>
</dbReference>
<dbReference type="NCBIfam" id="NF009932">
    <property type="entry name" value="PRK13395.1"/>
    <property type="match status" value="1"/>
</dbReference>
<evidence type="ECO:0000256" key="1">
    <source>
        <dbReference type="ARBA" id="ARBA00011738"/>
    </source>
</evidence>
<sequence length="166" mass="18391">MTQHLDILPLTKAAFAPFGDVIETDPATMRFINGGTTERFHALSTAEAIGDGARVILNLFRGQARAFPFTIEMMERHPFGSQCFVPLNGRPFLVVVARDEDGRPGKPQVFMARGDQGVNYRVNTWHYPLMALGEQSDFLVADRDGPGNNLVEFFFDTPFTIGAPTL</sequence>
<comment type="cofactor">
    <cofactor evidence="5">
        <name>Ni(2+)</name>
        <dbReference type="ChEBI" id="CHEBI:49786"/>
    </cofactor>
</comment>
<dbReference type="UniPathway" id="UPA00395"/>
<keyword evidence="2 5" id="KW-0659">Purine metabolism</keyword>
<dbReference type="Pfam" id="PF04115">
    <property type="entry name" value="Ureidogly_lyase"/>
    <property type="match status" value="1"/>
</dbReference>
<organism evidence="6 7">
    <name type="scientific">Rhizobium lusitanum</name>
    <dbReference type="NCBI Taxonomy" id="293958"/>
    <lineage>
        <taxon>Bacteria</taxon>
        <taxon>Pseudomonadati</taxon>
        <taxon>Pseudomonadota</taxon>
        <taxon>Alphaproteobacteria</taxon>
        <taxon>Hyphomicrobiales</taxon>
        <taxon>Rhizobiaceae</taxon>
        <taxon>Rhizobium/Agrobacterium group</taxon>
        <taxon>Rhizobium</taxon>
    </lineage>
</organism>
<evidence type="ECO:0000256" key="3">
    <source>
        <dbReference type="ARBA" id="ARBA00023239"/>
    </source>
</evidence>
<evidence type="ECO:0000256" key="4">
    <source>
        <dbReference type="ARBA" id="ARBA00047684"/>
    </source>
</evidence>
<evidence type="ECO:0000256" key="2">
    <source>
        <dbReference type="ARBA" id="ARBA00022631"/>
    </source>
</evidence>
<dbReference type="CDD" id="cd20298">
    <property type="entry name" value="cupin_UAH"/>
    <property type="match status" value="1"/>
</dbReference>
<comment type="function">
    <text evidence="5">Catalyzes the catabolism of the allantoin degradation intermediate (S)-ureidoglycolate, generating urea and glyoxylate. Involved in the utilization of allantoin as nitrogen source.</text>
</comment>
<dbReference type="Proteomes" id="UP000199205">
    <property type="component" value="Unassembled WGS sequence"/>
</dbReference>
<accession>A0A1C3WXC2</accession>
<comment type="similarity">
    <text evidence="5">Belongs to the ureidoglycolate lyase family.</text>
</comment>
<comment type="pathway">
    <text evidence="5">Nitrogen metabolism; (S)-allantoin degradation.</text>
</comment>
<dbReference type="EMBL" id="FMAF01000019">
    <property type="protein sequence ID" value="SCB44643.1"/>
    <property type="molecule type" value="Genomic_DNA"/>
</dbReference>
<dbReference type="InterPro" id="IPR007247">
    <property type="entry name" value="Ureidogly_lyase"/>
</dbReference>
<dbReference type="InterPro" id="IPR047233">
    <property type="entry name" value="UAH_cupin"/>
</dbReference>
<dbReference type="GO" id="GO:0004848">
    <property type="term" value="F:ureidoglycolate hydrolase activity"/>
    <property type="evidence" value="ECO:0007669"/>
    <property type="project" value="InterPro"/>
</dbReference>
<dbReference type="SUPFAM" id="SSF51182">
    <property type="entry name" value="RmlC-like cupins"/>
    <property type="match status" value="1"/>
</dbReference>
<comment type="catalytic activity">
    <reaction evidence="4 5">
        <text>(S)-ureidoglycolate = urea + glyoxylate</text>
        <dbReference type="Rhea" id="RHEA:11304"/>
        <dbReference type="ChEBI" id="CHEBI:16199"/>
        <dbReference type="ChEBI" id="CHEBI:36655"/>
        <dbReference type="ChEBI" id="CHEBI:57296"/>
        <dbReference type="EC" id="4.3.2.3"/>
    </reaction>
</comment>
<dbReference type="GO" id="GO:0050385">
    <property type="term" value="F:ureidoglycolate lyase activity"/>
    <property type="evidence" value="ECO:0007669"/>
    <property type="project" value="UniProtKB-UniRule"/>
</dbReference>
<dbReference type="PIRSF" id="PIRSF017306">
    <property type="entry name" value="Ureidogly_hydro"/>
    <property type="match status" value="1"/>
</dbReference>
<dbReference type="RefSeq" id="WP_092575822.1">
    <property type="nucleotide sequence ID" value="NZ_FMAF01000019.1"/>
</dbReference>
<dbReference type="PANTHER" id="PTHR21221:SF1">
    <property type="entry name" value="UREIDOGLYCOLATE LYASE"/>
    <property type="match status" value="1"/>
</dbReference>
<dbReference type="Gene3D" id="2.60.120.480">
    <property type="entry name" value="Ureidoglycolate hydrolase"/>
    <property type="match status" value="1"/>
</dbReference>
<dbReference type="InterPro" id="IPR024060">
    <property type="entry name" value="Ureidoglycolate_lyase_dom_sf"/>
</dbReference>
<name>A0A1C3WXC2_9HYPH</name>
<dbReference type="InterPro" id="IPR011051">
    <property type="entry name" value="RmlC_Cupin_sf"/>
</dbReference>
<dbReference type="GO" id="GO:0000256">
    <property type="term" value="P:allantoin catabolic process"/>
    <property type="evidence" value="ECO:0007669"/>
    <property type="project" value="UniProtKB-UniRule"/>
</dbReference>
<dbReference type="HAMAP" id="MF_00616">
    <property type="entry name" value="Ureidogly_lyase"/>
    <property type="match status" value="1"/>
</dbReference>
<dbReference type="NCBIfam" id="NF002951">
    <property type="entry name" value="PRK03606.2-2"/>
    <property type="match status" value="1"/>
</dbReference>
<dbReference type="PANTHER" id="PTHR21221">
    <property type="entry name" value="UREIDOGLYCOLATE HYDROLASE"/>
    <property type="match status" value="1"/>
</dbReference>
<comment type="subunit">
    <text evidence="1 5">Homodimer.</text>
</comment>
<dbReference type="GO" id="GO:0006145">
    <property type="term" value="P:purine nucleobase catabolic process"/>
    <property type="evidence" value="ECO:0007669"/>
    <property type="project" value="UniProtKB-UniRule"/>
</dbReference>
<dbReference type="AlphaFoldDB" id="A0A1C3WXC2"/>
<proteinExistence type="inferred from homology"/>
<dbReference type="EC" id="4.3.2.3" evidence="5"/>
<protein>
    <recommendedName>
        <fullName evidence="5">Ureidoglycolate lyase</fullName>
        <ecNumber evidence="5">4.3.2.3</ecNumber>
    </recommendedName>
    <alternativeName>
        <fullName evidence="5">Ureidoglycolatase</fullName>
    </alternativeName>
</protein>
<dbReference type="OrthoDB" id="9804602at2"/>
<evidence type="ECO:0000256" key="5">
    <source>
        <dbReference type="HAMAP-Rule" id="MF_00616"/>
    </source>
</evidence>
<keyword evidence="3 5" id="KW-0456">Lyase</keyword>
<evidence type="ECO:0000313" key="7">
    <source>
        <dbReference type="Proteomes" id="UP000199205"/>
    </source>
</evidence>